<organism evidence="1">
    <name type="scientific">marine metagenome</name>
    <dbReference type="NCBI Taxonomy" id="408172"/>
    <lineage>
        <taxon>unclassified sequences</taxon>
        <taxon>metagenomes</taxon>
        <taxon>ecological metagenomes</taxon>
    </lineage>
</organism>
<sequence>MIHQDFQCDFFFIRHGESESNATPGMAAGANYDAPLTALGQEQAYLLGKRIKLEEWNFDRIYSSSLTRTVQTTELMLEGMGQKGRSFNKVDAIIEQQVPGWRGRPISEVMTDETKLYMATKGRDFVGPDGESIREVQRRATNWLEDELVYNRELSSQPLSLKVAIIGHGNTSRSIFQYIMGFDDRLIYRLGIDNTSISRFMFDKNGWSISFLNDRSHLQGWTDGNFEVRN</sequence>
<dbReference type="InterPro" id="IPR029033">
    <property type="entry name" value="His_PPase_superfam"/>
</dbReference>
<dbReference type="InterPro" id="IPR013078">
    <property type="entry name" value="His_Pase_superF_clade-1"/>
</dbReference>
<dbReference type="Pfam" id="PF00300">
    <property type="entry name" value="His_Phos_1"/>
    <property type="match status" value="1"/>
</dbReference>
<dbReference type="EMBL" id="UINC01008499">
    <property type="protein sequence ID" value="SVA38228.1"/>
    <property type="molecule type" value="Genomic_DNA"/>
</dbReference>
<gene>
    <name evidence="1" type="ORF">METZ01_LOCUS91082</name>
</gene>
<evidence type="ECO:0000313" key="1">
    <source>
        <dbReference type="EMBL" id="SVA38228.1"/>
    </source>
</evidence>
<evidence type="ECO:0008006" key="2">
    <source>
        <dbReference type="Google" id="ProtNLM"/>
    </source>
</evidence>
<dbReference type="AlphaFoldDB" id="A0A381VEM6"/>
<dbReference type="SUPFAM" id="SSF53254">
    <property type="entry name" value="Phosphoglycerate mutase-like"/>
    <property type="match status" value="1"/>
</dbReference>
<protein>
    <recommendedName>
        <fullName evidence="2">Phosphoglycerate mutase (2,3-diphosphoglycerate-dependent)</fullName>
    </recommendedName>
</protein>
<dbReference type="SMART" id="SM00855">
    <property type="entry name" value="PGAM"/>
    <property type="match status" value="1"/>
</dbReference>
<accession>A0A381VEM6</accession>
<reference evidence="1" key="1">
    <citation type="submission" date="2018-05" db="EMBL/GenBank/DDBJ databases">
        <authorList>
            <person name="Lanie J.A."/>
            <person name="Ng W.-L."/>
            <person name="Kazmierczak K.M."/>
            <person name="Andrzejewski T.M."/>
            <person name="Davidsen T.M."/>
            <person name="Wayne K.J."/>
            <person name="Tettelin H."/>
            <person name="Glass J.I."/>
            <person name="Rusch D."/>
            <person name="Podicherti R."/>
            <person name="Tsui H.-C.T."/>
            <person name="Winkler M.E."/>
        </authorList>
    </citation>
    <scope>NUCLEOTIDE SEQUENCE</scope>
</reference>
<dbReference type="PANTHER" id="PTHR47927:SF2">
    <property type="entry name" value="PHOSPHOGLYCERATE MUTASE FAMILY PROTEIN"/>
    <property type="match status" value="1"/>
</dbReference>
<proteinExistence type="predicted"/>
<dbReference type="CDD" id="cd07067">
    <property type="entry name" value="HP_PGM_like"/>
    <property type="match status" value="1"/>
</dbReference>
<dbReference type="PANTHER" id="PTHR47927">
    <property type="entry name" value="PUTATIVE-RELATED"/>
    <property type="match status" value="1"/>
</dbReference>
<dbReference type="Gene3D" id="3.40.50.1240">
    <property type="entry name" value="Phosphoglycerate mutase-like"/>
    <property type="match status" value="1"/>
</dbReference>
<name>A0A381VEM6_9ZZZZ</name>